<feature type="compositionally biased region" description="Basic and acidic residues" evidence="1">
    <location>
        <begin position="9"/>
        <end position="21"/>
    </location>
</feature>
<name>A0A146L645_LYGHE</name>
<feature type="non-terminal residue" evidence="2">
    <location>
        <position position="1"/>
    </location>
</feature>
<feature type="region of interest" description="Disordered" evidence="1">
    <location>
        <begin position="1107"/>
        <end position="1127"/>
    </location>
</feature>
<sequence length="1250" mass="139940">SPGSTRRTNNQDRTRSPDRSRRPLVSRSPKRPQSHSRSPSGLSKKRSPSPGSNRRMNNRNRVTSPDHSRRRPASPPGLSKKRSPSPVPIRRPVNSRRHSGSQPPPRGSSRSRSPAGLFKKQSPSSGLSRRIDNRSKSPGITGSENCKRHRTSRSPQRKRKRPFSRSPPGLTRRRSPSPRSVARRREQRERSKSLDINEDMSVHPSLKVTVINIPTKGELNERESPKRKSSIGESTPKDKGHTEEKSKTTGTNSSLDRRNVTKNDSKGYSSNKEKEMKLSDIRSDRRDRDKNSRITKLAKQKENSPTSEGRNHRLVSERQFSIGESRNVAMKGFTFPQEGQSKPRPSSKIDTFSSVESKEQVQKGIDLPGLPDDLSEFVVLDGVEDEDEGNDDMTEEALQLLLSDPSDPNEVSKVKNESGHARDNAFLSKDLTASSTADDNQNSDDIKKSAITTPAVTSIPSDSATNPGSLDCTQESITQKEKNIPGGSDDDKIQKIVEDDNSGDKLVSHQISTYSEPPSPACSIFSSYDFSDDDKYVTVSVIQDEDEVEEEKCVDEAEGVPSEEKHEDIRVDVSKIDTSDVQSSNNDTGDVETPKLSMATEESNEHEKQPDIRSTEVDSVPKNICKKVASHEEVIVLGTLPIVNQDVCAIDDAGQMDKTVDYEETVFTQNEVENQLSTTTSQTSKEFTELSTVVDQLSKEDTTPRETGQAEDKTLAGSQEQQEEKQIHGTGEAKDESLASSQGQQNKDQSHCTGQAKRPQEQRKEERSHGTGQAEDKTLTDSQERQNDGKSHDKVPFEHVEGTLNSKDSNEVVEASVSIKEAAKASHGKKVGNVFARLGGHASNSEKSVVVPKISENRVRGDTDPLSDLYKSQPSKLVHLKQSILPDFEARTVKESITQHLFENDIDFVKVSVNQKNNLGCPFEYIQVTFESAAKAEQWFQLTDRKVVLQHSPDIETEYFMYYAQPPWRCLNCSKSWNMFFRSLCYLCYNHRSGPLTCLKFSETPTKYLGFGKIPPSAPLDEVMMFAPRALNQMVKKRKSVRVVVDPLMNCCSGLIIIEMPKVKDAVEVFDWACSALVNQSFEYVQLDTNSSDDKVILYEVPRPVQKVGSNPKSKVPPKKYVRNRSEMDEELGVPLDFDQEAGRPDSFEDLQVSHRVVEYDSGQERPQKNAHVRPSRYKRSLSPIHHQQSVSSHRAGSSRGYGNHDLSHRSLGRGRHSRSISPPHQSSQLYRSPSPRRFSPEPRHSPRRF</sequence>
<feature type="region of interest" description="Disordered" evidence="1">
    <location>
        <begin position="671"/>
        <end position="811"/>
    </location>
</feature>
<feature type="compositionally biased region" description="Polar residues" evidence="1">
    <location>
        <begin position="431"/>
        <end position="440"/>
    </location>
</feature>
<feature type="compositionally biased region" description="Polar residues" evidence="1">
    <location>
        <begin position="579"/>
        <end position="588"/>
    </location>
</feature>
<proteinExistence type="predicted"/>
<feature type="compositionally biased region" description="Polar residues" evidence="1">
    <location>
        <begin position="49"/>
        <end position="65"/>
    </location>
</feature>
<feature type="compositionally biased region" description="Basic and acidic residues" evidence="1">
    <location>
        <begin position="410"/>
        <end position="423"/>
    </location>
</feature>
<feature type="compositionally biased region" description="Polar residues" evidence="1">
    <location>
        <begin position="671"/>
        <end position="695"/>
    </location>
</feature>
<feature type="compositionally biased region" description="Basic residues" evidence="1">
    <location>
        <begin position="1169"/>
        <end position="1180"/>
    </location>
</feature>
<feature type="region of interest" description="Disordered" evidence="1">
    <location>
        <begin position="401"/>
        <end position="500"/>
    </location>
</feature>
<feature type="compositionally biased region" description="Polar residues" evidence="1">
    <location>
        <begin position="337"/>
        <end position="355"/>
    </location>
</feature>
<feature type="compositionally biased region" description="Polar residues" evidence="1">
    <location>
        <begin position="738"/>
        <end position="753"/>
    </location>
</feature>
<feature type="compositionally biased region" description="Basic and acidic residues" evidence="1">
    <location>
        <begin position="562"/>
        <end position="578"/>
    </location>
</feature>
<feature type="compositionally biased region" description="Basic and acidic residues" evidence="1">
    <location>
        <begin position="235"/>
        <end position="247"/>
    </location>
</feature>
<feature type="region of interest" description="Disordered" evidence="1">
    <location>
        <begin position="1159"/>
        <end position="1250"/>
    </location>
</feature>
<feature type="compositionally biased region" description="Basic and acidic residues" evidence="1">
    <location>
        <begin position="722"/>
        <end position="737"/>
    </location>
</feature>
<dbReference type="EMBL" id="GDHC01015987">
    <property type="protein sequence ID" value="JAQ02642.1"/>
    <property type="molecule type" value="Transcribed_RNA"/>
</dbReference>
<feature type="compositionally biased region" description="Basic and acidic residues" evidence="1">
    <location>
        <begin position="183"/>
        <end position="195"/>
    </location>
</feature>
<feature type="compositionally biased region" description="Acidic residues" evidence="1">
    <location>
        <begin position="547"/>
        <end position="558"/>
    </location>
</feature>
<accession>A0A146L645</accession>
<feature type="compositionally biased region" description="Basic and acidic residues" evidence="1">
    <location>
        <begin position="697"/>
        <end position="714"/>
    </location>
</feature>
<feature type="region of interest" description="Disordered" evidence="1">
    <location>
        <begin position="1"/>
        <end position="357"/>
    </location>
</feature>
<dbReference type="AlphaFoldDB" id="A0A146L645"/>
<organism evidence="2">
    <name type="scientific">Lygus hesperus</name>
    <name type="common">Western plant bug</name>
    <dbReference type="NCBI Taxonomy" id="30085"/>
    <lineage>
        <taxon>Eukaryota</taxon>
        <taxon>Metazoa</taxon>
        <taxon>Ecdysozoa</taxon>
        <taxon>Arthropoda</taxon>
        <taxon>Hexapoda</taxon>
        <taxon>Insecta</taxon>
        <taxon>Pterygota</taxon>
        <taxon>Neoptera</taxon>
        <taxon>Paraneoptera</taxon>
        <taxon>Hemiptera</taxon>
        <taxon>Heteroptera</taxon>
        <taxon>Panheteroptera</taxon>
        <taxon>Cimicomorpha</taxon>
        <taxon>Miridae</taxon>
        <taxon>Mirini</taxon>
        <taxon>Lygus</taxon>
    </lineage>
</organism>
<feature type="non-terminal residue" evidence="2">
    <location>
        <position position="1250"/>
    </location>
</feature>
<feature type="compositionally biased region" description="Basic residues" evidence="1">
    <location>
        <begin position="22"/>
        <end position="34"/>
    </location>
</feature>
<feature type="compositionally biased region" description="Basic and acidic residues" evidence="1">
    <location>
        <begin position="478"/>
        <end position="500"/>
    </location>
</feature>
<feature type="region of interest" description="Disordered" evidence="1">
    <location>
        <begin position="547"/>
        <end position="616"/>
    </location>
</feature>
<feature type="compositionally biased region" description="Basic and acidic residues" evidence="1">
    <location>
        <begin position="255"/>
        <end position="292"/>
    </location>
</feature>
<feature type="compositionally biased region" description="Basic residues" evidence="1">
    <location>
        <begin position="147"/>
        <end position="163"/>
    </location>
</feature>
<protein>
    <submittedName>
        <fullName evidence="2">Uncharacterized protein</fullName>
    </submittedName>
</protein>
<feature type="compositionally biased region" description="Basic and acidic residues" evidence="1">
    <location>
        <begin position="758"/>
        <end position="801"/>
    </location>
</feature>
<feature type="compositionally biased region" description="Basic and acidic residues" evidence="1">
    <location>
        <begin position="603"/>
        <end position="616"/>
    </location>
</feature>
<gene>
    <name evidence="2" type="ORF">g.64599</name>
</gene>
<feature type="compositionally biased region" description="Basic and acidic residues" evidence="1">
    <location>
        <begin position="1159"/>
        <end position="1168"/>
    </location>
</feature>
<feature type="compositionally biased region" description="Polar residues" evidence="1">
    <location>
        <begin position="450"/>
        <end position="477"/>
    </location>
</feature>
<evidence type="ECO:0000256" key="1">
    <source>
        <dbReference type="SAM" id="MobiDB-lite"/>
    </source>
</evidence>
<reference evidence="2" key="1">
    <citation type="journal article" date="2016" name="Gigascience">
        <title>De novo construction of an expanded transcriptome assembly for the western tarnished plant bug, Lygus hesperus.</title>
        <authorList>
            <person name="Tassone E.E."/>
            <person name="Geib S.M."/>
            <person name="Hall B."/>
            <person name="Fabrick J.A."/>
            <person name="Brent C.S."/>
            <person name="Hull J.J."/>
        </authorList>
    </citation>
    <scope>NUCLEOTIDE SEQUENCE</scope>
</reference>
<evidence type="ECO:0000313" key="2">
    <source>
        <dbReference type="EMBL" id="JAQ02642.1"/>
    </source>
</evidence>
<feature type="compositionally biased region" description="Basic and acidic residues" evidence="1">
    <location>
        <begin position="1239"/>
        <end position="1250"/>
    </location>
</feature>
<feature type="compositionally biased region" description="Polar residues" evidence="1">
    <location>
        <begin position="1186"/>
        <end position="1196"/>
    </location>
</feature>
<feature type="compositionally biased region" description="Polar residues" evidence="1">
    <location>
        <begin position="1221"/>
        <end position="1231"/>
    </location>
</feature>